<evidence type="ECO:0000259" key="6">
    <source>
        <dbReference type="PROSITE" id="PS51898"/>
    </source>
</evidence>
<evidence type="ECO:0000313" key="10">
    <source>
        <dbReference type="EMBL" id="STP65397.1"/>
    </source>
</evidence>
<proteinExistence type="inferred from homology"/>
<reference evidence="10 14" key="2">
    <citation type="submission" date="2018-06" db="EMBL/GenBank/DDBJ databases">
        <authorList>
            <consortium name="Pathogen Informatics"/>
            <person name="Doyle S."/>
        </authorList>
    </citation>
    <scope>NUCLEOTIDE SEQUENCE [LARGE SCALE GENOMIC DNA]</scope>
    <source>
        <strain evidence="10 14">NCTC13379</strain>
    </source>
</reference>
<dbReference type="InterPro" id="IPR050090">
    <property type="entry name" value="Tyrosine_recombinase_XerCD"/>
</dbReference>
<evidence type="ECO:0000313" key="14">
    <source>
        <dbReference type="Proteomes" id="UP000254396"/>
    </source>
</evidence>
<dbReference type="Proteomes" id="UP000254396">
    <property type="component" value="Unassembled WGS sequence"/>
</dbReference>
<dbReference type="Proteomes" id="UP000516122">
    <property type="component" value="Chromosome"/>
</dbReference>
<protein>
    <submittedName>
        <fullName evidence="8">Site-specific integrase</fullName>
    </submittedName>
    <submittedName>
        <fullName evidence="10">Tyrosine recombinase XerC</fullName>
    </submittedName>
</protein>
<evidence type="ECO:0000259" key="7">
    <source>
        <dbReference type="PROSITE" id="PS51900"/>
    </source>
</evidence>
<dbReference type="EMBL" id="CP060804">
    <property type="protein sequence ID" value="QNP36844.1"/>
    <property type="molecule type" value="Genomic_DNA"/>
</dbReference>
<evidence type="ECO:0000313" key="11">
    <source>
        <dbReference type="EMBL" id="WEH23676.1"/>
    </source>
</evidence>
<dbReference type="SUPFAM" id="SSF56349">
    <property type="entry name" value="DNA breaking-rejoining enzymes"/>
    <property type="match status" value="1"/>
</dbReference>
<keyword evidence="2" id="KW-0229">DNA integration</keyword>
<evidence type="ECO:0000256" key="4">
    <source>
        <dbReference type="ARBA" id="ARBA00023172"/>
    </source>
</evidence>
<dbReference type="PANTHER" id="PTHR30349:SF64">
    <property type="entry name" value="PROPHAGE INTEGRASE INTD-RELATED"/>
    <property type="match status" value="1"/>
</dbReference>
<evidence type="ECO:0000313" key="13">
    <source>
        <dbReference type="Proteomes" id="UP000244140"/>
    </source>
</evidence>
<dbReference type="AlphaFoldDB" id="A0A1Q1FVP2"/>
<dbReference type="Pfam" id="PF14659">
    <property type="entry name" value="Phage_int_SAM_3"/>
    <property type="match status" value="1"/>
</dbReference>
<keyword evidence="4" id="KW-0233">DNA recombination</keyword>
<feature type="domain" description="Tyr recombinase" evidence="6">
    <location>
        <begin position="169"/>
        <end position="363"/>
    </location>
</feature>
<dbReference type="InterPro" id="IPR044068">
    <property type="entry name" value="CB"/>
</dbReference>
<dbReference type="GO" id="GO:0015074">
    <property type="term" value="P:DNA integration"/>
    <property type="evidence" value="ECO:0007669"/>
    <property type="project" value="UniProtKB-KW"/>
</dbReference>
<reference evidence="12 17" key="5">
    <citation type="submission" date="2023-03" db="EMBL/GenBank/DDBJ databases">
        <title>Complete genome sequence of an Enterococcus faecalis urinary isolate.</title>
        <authorList>
            <person name="Brauer A.L."/>
            <person name="Armbruster C.E."/>
        </authorList>
    </citation>
    <scope>NUCLEOTIDE SEQUENCE [LARGE SCALE GENOMIC DNA]</scope>
    <source>
        <strain evidence="12 17">3143</strain>
    </source>
</reference>
<evidence type="ECO:0000313" key="15">
    <source>
        <dbReference type="Proteomes" id="UP000516122"/>
    </source>
</evidence>
<accession>A0A1Q1FVP2</accession>
<dbReference type="Proteomes" id="UP001222182">
    <property type="component" value="Chromosome"/>
</dbReference>
<reference evidence="11 16" key="4">
    <citation type="submission" date="2023-02" db="EMBL/GenBank/DDBJ databases">
        <title>Results of the 2020 Genomic Proficiency Test for the network of European Union Reference Laboratory for Antimicrobial Resistance assessing whole genome sequencing capacities.</title>
        <authorList>
            <person name="Hoffmann M."/>
            <person name="Luo Y."/>
            <person name="Sorensen L.H."/>
            <person name="Pedersen S.K."/>
            <person name="Hendriksen R.S."/>
        </authorList>
    </citation>
    <scope>NUCLEOTIDE SEQUENCE [LARGE SCALE GENOMIC DNA]</scope>
    <source>
        <strain evidence="11 16">GENOMIC22-006</strain>
    </source>
</reference>
<dbReference type="Proteomes" id="UP000244140">
    <property type="component" value="Unassembled WGS sequence"/>
</dbReference>
<evidence type="ECO:0000313" key="17">
    <source>
        <dbReference type="Proteomes" id="UP001222182"/>
    </source>
</evidence>
<name>A0A1Q1FVP2_ENTFL</name>
<dbReference type="PANTHER" id="PTHR30349">
    <property type="entry name" value="PHAGE INTEGRASE-RELATED"/>
    <property type="match status" value="1"/>
</dbReference>
<dbReference type="GO" id="GO:0003677">
    <property type="term" value="F:DNA binding"/>
    <property type="evidence" value="ECO:0007669"/>
    <property type="project" value="UniProtKB-UniRule"/>
</dbReference>
<evidence type="ECO:0000313" key="12">
    <source>
        <dbReference type="EMBL" id="WER41804.1"/>
    </source>
</evidence>
<dbReference type="Gene3D" id="1.10.150.130">
    <property type="match status" value="1"/>
</dbReference>
<reference evidence="9 15" key="3">
    <citation type="submission" date="2020-08" db="EMBL/GenBank/DDBJ databases">
        <title>Enterococcus faecalis SF28073 genome assembly.</title>
        <authorList>
            <person name="Duerkop B.A."/>
            <person name="Johnson C.N."/>
        </authorList>
    </citation>
    <scope>NUCLEOTIDE SEQUENCE [LARGE SCALE GENOMIC DNA]</scope>
    <source>
        <strain evidence="9 15">SF28073</strain>
    </source>
</reference>
<dbReference type="Proteomes" id="UP001221642">
    <property type="component" value="Chromosome"/>
</dbReference>
<dbReference type="Gene3D" id="1.10.443.10">
    <property type="entry name" value="Intergrase catalytic core"/>
    <property type="match status" value="1"/>
</dbReference>
<dbReference type="CDD" id="cd01189">
    <property type="entry name" value="INT_ICEBs1_C_like"/>
    <property type="match status" value="1"/>
</dbReference>
<comment type="similarity">
    <text evidence="1">Belongs to the 'phage' integrase family.</text>
</comment>
<dbReference type="EMBL" id="CP119159">
    <property type="protein sequence ID" value="WEH23676.1"/>
    <property type="molecule type" value="Genomic_DNA"/>
</dbReference>
<organism evidence="8 13">
    <name type="scientific">Enterococcus faecalis</name>
    <name type="common">Streptococcus faecalis</name>
    <dbReference type="NCBI Taxonomy" id="1351"/>
    <lineage>
        <taxon>Bacteria</taxon>
        <taxon>Bacillati</taxon>
        <taxon>Bacillota</taxon>
        <taxon>Bacilli</taxon>
        <taxon>Lactobacillales</taxon>
        <taxon>Enterococcaceae</taxon>
        <taxon>Enterococcus</taxon>
    </lineage>
</organism>
<evidence type="ECO:0000313" key="9">
    <source>
        <dbReference type="EMBL" id="QNP36844.1"/>
    </source>
</evidence>
<dbReference type="PROSITE" id="PS51898">
    <property type="entry name" value="TYR_RECOMBINASE"/>
    <property type="match status" value="1"/>
</dbReference>
<dbReference type="InterPro" id="IPR004107">
    <property type="entry name" value="Integrase_SAM-like_N"/>
</dbReference>
<dbReference type="RefSeq" id="WP_002359848.1">
    <property type="nucleotide sequence ID" value="NZ_AP031218.1"/>
</dbReference>
<evidence type="ECO:0000256" key="2">
    <source>
        <dbReference type="ARBA" id="ARBA00022908"/>
    </source>
</evidence>
<gene>
    <name evidence="10" type="primary">xerC_3</name>
    <name evidence="8" type="ORF">DAI13_11345</name>
    <name evidence="9" type="ORF">H9Q64_10210</name>
    <name evidence="10" type="ORF">NCTC13379_01594</name>
    <name evidence="12" type="ORF">P0083_10750</name>
    <name evidence="11" type="ORF">P0D81_06535</name>
</gene>
<dbReference type="InterPro" id="IPR011010">
    <property type="entry name" value="DNA_brk_join_enz"/>
</dbReference>
<dbReference type="InterPro" id="IPR002104">
    <property type="entry name" value="Integrase_catalytic"/>
</dbReference>
<reference evidence="8 13" key="1">
    <citation type="submission" date="2018-04" db="EMBL/GenBank/DDBJ databases">
        <authorList>
            <person name="Van Tyne D."/>
        </authorList>
    </citation>
    <scope>NUCLEOTIDE SEQUENCE [LARGE SCALE GENOMIC DNA]</scope>
    <source>
        <strain evidence="8 13">B2535</strain>
    </source>
</reference>
<evidence type="ECO:0000256" key="1">
    <source>
        <dbReference type="ARBA" id="ARBA00008857"/>
    </source>
</evidence>
<dbReference type="PROSITE" id="PS51900">
    <property type="entry name" value="CB"/>
    <property type="match status" value="1"/>
</dbReference>
<evidence type="ECO:0000313" key="16">
    <source>
        <dbReference type="Proteomes" id="UP001221642"/>
    </source>
</evidence>
<dbReference type="InterPro" id="IPR013762">
    <property type="entry name" value="Integrase-like_cat_sf"/>
</dbReference>
<dbReference type="GO" id="GO:0006310">
    <property type="term" value="P:DNA recombination"/>
    <property type="evidence" value="ECO:0007669"/>
    <property type="project" value="UniProtKB-KW"/>
</dbReference>
<keyword evidence="3 5" id="KW-0238">DNA-binding</keyword>
<evidence type="ECO:0000256" key="5">
    <source>
        <dbReference type="PROSITE-ProRule" id="PRU01248"/>
    </source>
</evidence>
<feature type="domain" description="Core-binding (CB)" evidence="7">
    <location>
        <begin position="66"/>
        <end position="148"/>
    </location>
</feature>
<sequence length="369" mass="42576">MSKRGENIYKRKDGRWEGRFPRGRKIDGKLKYGYIYGSTYQEVRQKLYVAKANQQTIYQSRGQGAFTLNEWIEQWLVIVKKEVKLSTFASYSYKLSNYVLKTMGDSALNEIDDLRLNKLVEDLIAQGLSKSTICVIFGILSRALNHAVKAKHLKSNPCSTISLPKPKRRHIRALDIEEQKKLENVAYKNPQQQGLSVIVALHTGLRIGELAALRWEDINFKKDTIHVKHTFQRVSVSSFGESTQLYYDCTKTINSERIIPMSNTVKNALKCQKEHSQGKFVFSRNNKPCEPRLLTYYFHKLRDKVQLDKVHFHQLRHTFATRCLESTSDIVSVSALLGHSSTQMTLDIYADSLLEQRIKAIKRMERTIA</sequence>
<dbReference type="EMBL" id="UGIX01000001">
    <property type="protein sequence ID" value="STP65397.1"/>
    <property type="molecule type" value="Genomic_DNA"/>
</dbReference>
<dbReference type="EMBL" id="PZZH01000001">
    <property type="protein sequence ID" value="PTN78316.1"/>
    <property type="molecule type" value="Genomic_DNA"/>
</dbReference>
<evidence type="ECO:0000256" key="3">
    <source>
        <dbReference type="ARBA" id="ARBA00023125"/>
    </source>
</evidence>
<dbReference type="InterPro" id="IPR010998">
    <property type="entry name" value="Integrase_recombinase_N"/>
</dbReference>
<dbReference type="Pfam" id="PF00589">
    <property type="entry name" value="Phage_integrase"/>
    <property type="match status" value="1"/>
</dbReference>
<evidence type="ECO:0000313" key="8">
    <source>
        <dbReference type="EMBL" id="PTN78316.1"/>
    </source>
</evidence>
<dbReference type="EMBL" id="CP119528">
    <property type="protein sequence ID" value="WER41804.1"/>
    <property type="molecule type" value="Genomic_DNA"/>
</dbReference>